<comment type="caution">
    <text evidence="4">The sequence shown here is derived from an EMBL/GenBank/DDBJ whole genome shotgun (WGS) entry which is preliminary data.</text>
</comment>
<feature type="compositionally biased region" description="Basic and acidic residues" evidence="2">
    <location>
        <begin position="108"/>
        <end position="117"/>
    </location>
</feature>
<dbReference type="PANTHER" id="PTHR43156:SF2">
    <property type="entry name" value="STAGE II SPORULATION PROTEIN E"/>
    <property type="match status" value="1"/>
</dbReference>
<dbReference type="Pfam" id="PF07228">
    <property type="entry name" value="SpoIIE"/>
    <property type="match status" value="1"/>
</dbReference>
<keyword evidence="5" id="KW-1185">Reference proteome</keyword>
<proteinExistence type="predicted"/>
<feature type="region of interest" description="Disordered" evidence="2">
    <location>
        <begin position="82"/>
        <end position="130"/>
    </location>
</feature>
<accession>A0A4D4KDD7</accession>
<dbReference type="Gene3D" id="3.60.40.10">
    <property type="entry name" value="PPM-type phosphatase domain"/>
    <property type="match status" value="1"/>
</dbReference>
<gene>
    <name evidence="4" type="ORF">SANT12839_052290</name>
</gene>
<organism evidence="4 5">
    <name type="scientific">Streptomyces antimycoticus</name>
    <dbReference type="NCBI Taxonomy" id="68175"/>
    <lineage>
        <taxon>Bacteria</taxon>
        <taxon>Bacillati</taxon>
        <taxon>Actinomycetota</taxon>
        <taxon>Actinomycetes</taxon>
        <taxon>Kitasatosporales</taxon>
        <taxon>Streptomycetaceae</taxon>
        <taxon>Streptomyces</taxon>
        <taxon>Streptomyces violaceusniger group</taxon>
    </lineage>
</organism>
<dbReference type="InterPro" id="IPR036457">
    <property type="entry name" value="PPM-type-like_dom_sf"/>
</dbReference>
<keyword evidence="1" id="KW-0378">Hydrolase</keyword>
<dbReference type="InterPro" id="IPR001932">
    <property type="entry name" value="PPM-type_phosphatase-like_dom"/>
</dbReference>
<evidence type="ECO:0000256" key="2">
    <source>
        <dbReference type="SAM" id="MobiDB-lite"/>
    </source>
</evidence>
<dbReference type="AlphaFoldDB" id="A0A4D4KDD7"/>
<reference evidence="4 5" key="1">
    <citation type="journal article" date="2020" name="Int. J. Syst. Evol. Microbiol.">
        <title>Reclassification of Streptomyces castelarensis and Streptomyces sporoclivatus as later heterotypic synonyms of Streptomyces antimycoticus.</title>
        <authorList>
            <person name="Komaki H."/>
            <person name="Tamura T."/>
        </authorList>
    </citation>
    <scope>NUCLEOTIDE SEQUENCE [LARGE SCALE GENOMIC DNA]</scope>
    <source>
        <strain evidence="4 5">NBRC 12839</strain>
    </source>
</reference>
<name>A0A4D4KDD7_9ACTN</name>
<protein>
    <recommendedName>
        <fullName evidence="3">PPM-type phosphatase domain-containing protein</fullName>
    </recommendedName>
</protein>
<evidence type="ECO:0000313" key="5">
    <source>
        <dbReference type="Proteomes" id="UP000299290"/>
    </source>
</evidence>
<dbReference type="InterPro" id="IPR052016">
    <property type="entry name" value="Bact_Sigma-Reg"/>
</dbReference>
<sequence>MRALEPEAAALPVGMGELAGWPDRVMELGFEEGETLLLFTDGVTEARDRNGEFYDPAKQLRGRRFADPQELLDALVADVERHTDGGTSDDMALLAVRRTPARGNGRGNGRDGGDAHRTGLTGDGDAPHRP</sequence>
<evidence type="ECO:0000256" key="1">
    <source>
        <dbReference type="ARBA" id="ARBA00022801"/>
    </source>
</evidence>
<feature type="domain" description="PPM-type phosphatase" evidence="3">
    <location>
        <begin position="6"/>
        <end position="98"/>
    </location>
</feature>
<dbReference type="EMBL" id="BJHV01000001">
    <property type="protein sequence ID" value="GDY44347.1"/>
    <property type="molecule type" value="Genomic_DNA"/>
</dbReference>
<dbReference type="Proteomes" id="UP000299290">
    <property type="component" value="Unassembled WGS sequence"/>
</dbReference>
<evidence type="ECO:0000313" key="4">
    <source>
        <dbReference type="EMBL" id="GDY44347.1"/>
    </source>
</evidence>
<evidence type="ECO:0000259" key="3">
    <source>
        <dbReference type="Pfam" id="PF07228"/>
    </source>
</evidence>
<dbReference type="PANTHER" id="PTHR43156">
    <property type="entry name" value="STAGE II SPORULATION PROTEIN E-RELATED"/>
    <property type="match status" value="1"/>
</dbReference>
<dbReference type="GO" id="GO:0016791">
    <property type="term" value="F:phosphatase activity"/>
    <property type="evidence" value="ECO:0007669"/>
    <property type="project" value="TreeGrafter"/>
</dbReference>